<dbReference type="EMBL" id="QXGI01000008">
    <property type="protein sequence ID" value="RSX46120.1"/>
    <property type="molecule type" value="Genomic_DNA"/>
</dbReference>
<evidence type="ECO:0000256" key="1">
    <source>
        <dbReference type="SAM" id="MobiDB-lite"/>
    </source>
</evidence>
<reference evidence="2 3" key="1">
    <citation type="submission" date="2018-09" db="EMBL/GenBank/DDBJ databases">
        <title>Characterization of the phylogenetic diversity of five novel species belonging to the genus Bifidobacterium.</title>
        <authorList>
            <person name="Lugli G.A."/>
            <person name="Duranti S."/>
            <person name="Milani C."/>
        </authorList>
    </citation>
    <scope>NUCLEOTIDE SEQUENCE [LARGE SCALE GENOMIC DNA]</scope>
    <source>
        <strain evidence="2 3">2020B</strain>
    </source>
</reference>
<dbReference type="RefSeq" id="WP_126032684.1">
    <property type="nucleotide sequence ID" value="NZ_QXGI01000008.1"/>
</dbReference>
<keyword evidence="3" id="KW-1185">Reference proteome</keyword>
<evidence type="ECO:0000313" key="3">
    <source>
        <dbReference type="Proteomes" id="UP000288052"/>
    </source>
</evidence>
<dbReference type="AlphaFoldDB" id="A0A430F5S3"/>
<dbReference type="Proteomes" id="UP000288052">
    <property type="component" value="Unassembled WGS sequence"/>
</dbReference>
<sequence length="168" mass="18611">MLPTITRPTGTIEIVTDLDTLNQSRELSKKLEQLETEPTSGLTEKELSTRAGNAKKLRKDLEQVVRTIREHTLILEVRGLNASMWEQLVAANTSMEDGQPKQDMLALIRDAVTHMATGAHMQPTPDEPLEFNEAELSGLLDQMPDSQLVSMMPIVQQLNTPAVSLPKA</sequence>
<dbReference type="OrthoDB" id="3234072at2"/>
<comment type="caution">
    <text evidence="2">The sequence shown here is derived from an EMBL/GenBank/DDBJ whole genome shotgun (WGS) entry which is preliminary data.</text>
</comment>
<name>A0A430F5S3_9BIFI</name>
<accession>A0A430F5S3</accession>
<feature type="region of interest" description="Disordered" evidence="1">
    <location>
        <begin position="32"/>
        <end position="54"/>
    </location>
</feature>
<evidence type="ECO:0000313" key="2">
    <source>
        <dbReference type="EMBL" id="RSX46120.1"/>
    </source>
</evidence>
<organism evidence="2 3">
    <name type="scientific">Bifidobacterium castoris</name>
    <dbReference type="NCBI Taxonomy" id="2306972"/>
    <lineage>
        <taxon>Bacteria</taxon>
        <taxon>Bacillati</taxon>
        <taxon>Actinomycetota</taxon>
        <taxon>Actinomycetes</taxon>
        <taxon>Bifidobacteriales</taxon>
        <taxon>Bifidobacteriaceae</taxon>
        <taxon>Bifidobacterium</taxon>
    </lineage>
</organism>
<proteinExistence type="predicted"/>
<protein>
    <submittedName>
        <fullName evidence="2">Uncharacterized protein</fullName>
    </submittedName>
</protein>
<gene>
    <name evidence="2" type="ORF">D2E22_1692</name>
</gene>